<organism evidence="2">
    <name type="scientific">Naegleria gruberi</name>
    <name type="common">Amoeba</name>
    <dbReference type="NCBI Taxonomy" id="5762"/>
    <lineage>
        <taxon>Eukaryota</taxon>
        <taxon>Discoba</taxon>
        <taxon>Heterolobosea</taxon>
        <taxon>Tetramitia</taxon>
        <taxon>Eutetramitia</taxon>
        <taxon>Vahlkampfiidae</taxon>
        <taxon>Naegleria</taxon>
    </lineage>
</organism>
<dbReference type="VEuPathDB" id="AmoebaDB:NAEGRDRAFT_65054"/>
<dbReference type="EMBL" id="GG738856">
    <property type="protein sequence ID" value="EFC47128.1"/>
    <property type="molecule type" value="Genomic_DNA"/>
</dbReference>
<dbReference type="AlphaFoldDB" id="D2V874"/>
<evidence type="ECO:0000313" key="2">
    <source>
        <dbReference type="Proteomes" id="UP000006671"/>
    </source>
</evidence>
<dbReference type="RefSeq" id="XP_002679872.1">
    <property type="nucleotide sequence ID" value="XM_002679826.1"/>
</dbReference>
<keyword evidence="2" id="KW-1185">Reference proteome</keyword>
<evidence type="ECO:0000313" key="1">
    <source>
        <dbReference type="EMBL" id="EFC47128.1"/>
    </source>
</evidence>
<accession>D2V874</accession>
<dbReference type="InParanoid" id="D2V874"/>
<dbReference type="GeneID" id="8861174"/>
<dbReference type="KEGG" id="ngr:NAEGRDRAFT_65054"/>
<proteinExistence type="predicted"/>
<protein>
    <submittedName>
        <fullName evidence="1">Predicted protein</fullName>
    </submittedName>
</protein>
<name>D2V874_NAEGR</name>
<reference evidence="1 2" key="1">
    <citation type="journal article" date="2010" name="Cell">
        <title>The genome of Naegleria gruberi illuminates early eukaryotic versatility.</title>
        <authorList>
            <person name="Fritz-Laylin L.K."/>
            <person name="Prochnik S.E."/>
            <person name="Ginger M.L."/>
            <person name="Dacks J.B."/>
            <person name="Carpenter M.L."/>
            <person name="Field M.C."/>
            <person name="Kuo A."/>
            <person name="Paredez A."/>
            <person name="Chapman J."/>
            <person name="Pham J."/>
            <person name="Shu S."/>
            <person name="Neupane R."/>
            <person name="Cipriano M."/>
            <person name="Mancuso J."/>
            <person name="Tu H."/>
            <person name="Salamov A."/>
            <person name="Lindquist E."/>
            <person name="Shapiro H."/>
            <person name="Lucas S."/>
            <person name="Grigoriev I.V."/>
            <person name="Cande W.Z."/>
            <person name="Fulton C."/>
            <person name="Rokhsar D.S."/>
            <person name="Dawson S.C."/>
        </authorList>
    </citation>
    <scope>NUCLEOTIDE SEQUENCE [LARGE SCALE GENOMIC DNA]</scope>
    <source>
        <strain evidence="1 2">NEG-M</strain>
    </source>
</reference>
<dbReference type="Proteomes" id="UP000006671">
    <property type="component" value="Unassembled WGS sequence"/>
</dbReference>
<sequence length="243" mass="28289">MAKPFKEAIEKHQKETGTSYPIDAYDLTLHPPKVDETNGEEFYTLQQFGEVIHYRKFYQYLGKDLSLCLQSMYEAMSIDHACCYKSETKKHPIATEKRAVGKLNGELCKCGSLEEFKYLLKAHSNNIKSGFVYSGVREEQLSDIRIVTQMESIEYDEFSSKSRKYNTEPCRLYFSTDDLEFGYLEFLSFGRGIILAVSYPFANTRFPLFESADTFGFLTNVNEDIFEWGVKYIELEKNNYIYL</sequence>
<gene>
    <name evidence="1" type="ORF">NAEGRDRAFT_65054</name>
</gene>